<proteinExistence type="inferred from homology"/>
<dbReference type="OrthoDB" id="1705416at2759"/>
<dbReference type="InterPro" id="IPR016031">
    <property type="entry name" value="Trp_RNA-bd_attenuator-like_dom"/>
</dbReference>
<feature type="compositionally biased region" description="Low complexity" evidence="2">
    <location>
        <begin position="402"/>
        <end position="412"/>
    </location>
</feature>
<feature type="region of interest" description="Disordered" evidence="2">
    <location>
        <begin position="278"/>
        <end position="476"/>
    </location>
</feature>
<gene>
    <name evidence="3" type="ORF">CkaCkLH20_00163</name>
</gene>
<dbReference type="Proteomes" id="UP000781932">
    <property type="component" value="Unassembled WGS sequence"/>
</dbReference>
<reference evidence="3" key="2">
    <citation type="submission" date="2020-11" db="EMBL/GenBank/DDBJ databases">
        <title>Whole genome sequencing of Colletotrichum sp.</title>
        <authorList>
            <person name="Li H."/>
        </authorList>
    </citation>
    <scope>NUCLEOTIDE SEQUENCE</scope>
    <source>
        <strain evidence="3">CkLH20</strain>
    </source>
</reference>
<feature type="compositionally biased region" description="Pro residues" evidence="2">
    <location>
        <begin position="289"/>
        <end position="307"/>
    </location>
</feature>
<comment type="similarity">
    <text evidence="1">Belongs to the AIM24 family.</text>
</comment>
<keyword evidence="4" id="KW-1185">Reference proteome</keyword>
<dbReference type="GO" id="GO:0005739">
    <property type="term" value="C:mitochondrion"/>
    <property type="evidence" value="ECO:0007669"/>
    <property type="project" value="UniProtKB-SubCell"/>
</dbReference>
<evidence type="ECO:0000313" key="3">
    <source>
        <dbReference type="EMBL" id="KAF9882127.1"/>
    </source>
</evidence>
<feature type="compositionally biased region" description="Polar residues" evidence="2">
    <location>
        <begin position="450"/>
        <end position="463"/>
    </location>
</feature>
<dbReference type="InterPro" id="IPR002838">
    <property type="entry name" value="AIM24"/>
</dbReference>
<dbReference type="GeneID" id="62155957"/>
<feature type="compositionally biased region" description="Low complexity" evidence="2">
    <location>
        <begin position="438"/>
        <end position="449"/>
    </location>
</feature>
<evidence type="ECO:0000313" key="4">
    <source>
        <dbReference type="Proteomes" id="UP000781932"/>
    </source>
</evidence>
<dbReference type="PANTHER" id="PTHR31801:SF0">
    <property type="entry name" value="ALTERED INHERITANCE OF MITOCHONDRIA PROTEIN 24, MITOCHONDRIAL"/>
    <property type="match status" value="1"/>
</dbReference>
<reference evidence="3" key="1">
    <citation type="submission" date="2020-03" db="EMBL/GenBank/DDBJ databases">
        <authorList>
            <person name="He L."/>
        </authorList>
    </citation>
    <scope>NUCLEOTIDE SEQUENCE</scope>
    <source>
        <strain evidence="3">CkLH20</strain>
    </source>
</reference>
<feature type="compositionally biased region" description="Pro residues" evidence="2">
    <location>
        <begin position="358"/>
        <end position="373"/>
    </location>
</feature>
<dbReference type="Pfam" id="PF01987">
    <property type="entry name" value="AIM24"/>
    <property type="match status" value="1"/>
</dbReference>
<keyword evidence="1" id="KW-0496">Mitochondrion</keyword>
<feature type="compositionally biased region" description="Low complexity" evidence="2">
    <location>
        <begin position="420"/>
        <end position="430"/>
    </location>
</feature>
<dbReference type="AlphaFoldDB" id="A0A9P6IGM0"/>
<comment type="subcellular location">
    <subcellularLocation>
        <location evidence="1">Mitochondrion</location>
    </subcellularLocation>
</comment>
<evidence type="ECO:0000256" key="2">
    <source>
        <dbReference type="SAM" id="MobiDB-lite"/>
    </source>
</evidence>
<comment type="caution">
    <text evidence="3">The sequence shown here is derived from an EMBL/GenBank/DDBJ whole genome shotgun (WGS) entry which is preliminary data.</text>
</comment>
<dbReference type="PANTHER" id="PTHR31801">
    <property type="entry name" value="ALTERED INHERITANCE OF MITOCHONDRIA PROTEIN 24, MITOCHONDRIAL"/>
    <property type="match status" value="1"/>
</dbReference>
<name>A0A9P6IGM0_9PEZI</name>
<dbReference type="NCBIfam" id="TIGR00266">
    <property type="entry name" value="TIGR00266 family protein"/>
    <property type="match status" value="1"/>
</dbReference>
<dbReference type="Gene3D" id="3.60.160.10">
    <property type="entry name" value="Mitochondrial biogenesis AIM24"/>
    <property type="match status" value="1"/>
</dbReference>
<organism evidence="3 4">
    <name type="scientific">Colletotrichum karsti</name>
    <dbReference type="NCBI Taxonomy" id="1095194"/>
    <lineage>
        <taxon>Eukaryota</taxon>
        <taxon>Fungi</taxon>
        <taxon>Dikarya</taxon>
        <taxon>Ascomycota</taxon>
        <taxon>Pezizomycotina</taxon>
        <taxon>Sordariomycetes</taxon>
        <taxon>Hypocreomycetidae</taxon>
        <taxon>Glomerellales</taxon>
        <taxon>Glomerellaceae</taxon>
        <taxon>Colletotrichum</taxon>
        <taxon>Colletotrichum boninense species complex</taxon>
    </lineage>
</organism>
<dbReference type="RefSeq" id="XP_038751588.1">
    <property type="nucleotide sequence ID" value="XM_038882883.1"/>
</dbReference>
<dbReference type="EMBL" id="JAATWM020000001">
    <property type="protein sequence ID" value="KAF9882127.1"/>
    <property type="molecule type" value="Genomic_DNA"/>
</dbReference>
<accession>A0A9P6IGM0</accession>
<protein>
    <recommendedName>
        <fullName evidence="1">Altered inheritance of mitochondria protein 24, mitochondrial</fullName>
    </recommendedName>
</protein>
<dbReference type="SUPFAM" id="SSF51219">
    <property type="entry name" value="TRAP-like"/>
    <property type="match status" value="1"/>
</dbReference>
<sequence>MDSGSARNMILVRLPTEILELILLPELSGRTIGPHESPLVGQDPNFRNFWKATWKRRLVCRRFNEAIFPVLLQKLGRQGLGLLLRTIVIDGNYHHMGWDAICKVTYQQHLRMTELLCKWRLNHAQRVSFLCNMYFAISDPRDDRFIPAREIWERTDQEVEALVLGAFNGWCNRFRVRTNQSGNEMLRHREELKRAGWNSQLIKEENARHEREIYRINKDIISLGPDAWFLDAQLAECNHFWHQENPLCCKTVFFAILCWSNLYPTSCFQNKDRRRKATTSQVAMSAQYYPPPPSGGQQNYPPPPQSPPAGQTKFSYPAPPSQPQRGHSGSYPPPPQPSPGQSQNYPPPPITSPTSQNFPPPKSSTPQNYPLPPQSSAVQAAKYPPPSQPSPSQGRSYPLPPQANSSPSQAQPQYPPPPGLVQQQAQQPQQQPSPQPSPQHQQYQQAQLPLRNSGSQDGASQFSAPPPSFDGPPDAAALPEKQFVEETPVDTSNPANLQGGVMVAMSHSVTLRGQIKFSMKKLVAGAELSSSTFVGPGELLLAPPMLGDITSLRLTGKETWSVGQDAYIASTQGVIKDYKRQGLSKAIFSGEGLYVYKMSGTGLLWLTSFGAIIRKDLMEGEKYVVDNGHLVAWNVKYIMERVASGGIISGISSGEGLVCKFTGPGTVFMQTRNAKHFFAYLNGQQHQSV</sequence>
<dbReference type="InterPro" id="IPR036983">
    <property type="entry name" value="AIM24_sf"/>
</dbReference>
<evidence type="ECO:0000256" key="1">
    <source>
        <dbReference type="RuleBase" id="RU363045"/>
    </source>
</evidence>